<accession>E0VBT3</accession>
<gene>
    <name evidence="2" type="primary">8231161</name>
    <name evidence="1" type="ORF">Phum_PHUM069600</name>
</gene>
<dbReference type="CTD" id="8231161"/>
<name>E0VBT3_PEDHC</name>
<evidence type="ECO:0000313" key="2">
    <source>
        <dbReference type="EnsemblMetazoa" id="PHUM069600-PA"/>
    </source>
</evidence>
<sequence length="109" mass="13131">MVDVESVLISSLPSAHGRGFPVENRFKVFLYPEKKSLERLCRRLGTFVWIRLEKSGKKFWRILEKSGENWRTRIVWISLEKSKNILEKTREFWRRLENSDKTGKYSRKI</sequence>
<dbReference type="RefSeq" id="XP_002423577.1">
    <property type="nucleotide sequence ID" value="XM_002423532.1"/>
</dbReference>
<organism>
    <name type="scientific">Pediculus humanus subsp. corporis</name>
    <name type="common">Body louse</name>
    <dbReference type="NCBI Taxonomy" id="121224"/>
    <lineage>
        <taxon>Eukaryota</taxon>
        <taxon>Metazoa</taxon>
        <taxon>Ecdysozoa</taxon>
        <taxon>Arthropoda</taxon>
        <taxon>Hexapoda</taxon>
        <taxon>Insecta</taxon>
        <taxon>Pterygota</taxon>
        <taxon>Neoptera</taxon>
        <taxon>Paraneoptera</taxon>
        <taxon>Psocodea</taxon>
        <taxon>Troctomorpha</taxon>
        <taxon>Phthiraptera</taxon>
        <taxon>Anoplura</taxon>
        <taxon>Pediculidae</taxon>
        <taxon>Pediculus</taxon>
    </lineage>
</organism>
<dbReference type="GeneID" id="8231161"/>
<keyword evidence="3" id="KW-1185">Reference proteome</keyword>
<dbReference type="KEGG" id="phu:Phum_PHUM069600"/>
<reference evidence="1" key="1">
    <citation type="submission" date="2007-04" db="EMBL/GenBank/DDBJ databases">
        <title>Annotation of Pediculus humanus corporis strain USDA.</title>
        <authorList>
            <person name="Kirkness E."/>
            <person name="Hannick L."/>
            <person name="Hass B."/>
            <person name="Bruggner R."/>
            <person name="Lawson D."/>
            <person name="Bidwell S."/>
            <person name="Joardar V."/>
            <person name="Caler E."/>
            <person name="Walenz B."/>
            <person name="Inman J."/>
            <person name="Schobel S."/>
            <person name="Galinsky K."/>
            <person name="Amedeo P."/>
            <person name="Strausberg R."/>
        </authorList>
    </citation>
    <scope>NUCLEOTIDE SEQUENCE</scope>
    <source>
        <strain evidence="1">USDA</strain>
    </source>
</reference>
<dbReference type="EnsemblMetazoa" id="PHUM069600-RA">
    <property type="protein sequence ID" value="PHUM069600-PA"/>
    <property type="gene ID" value="PHUM069600"/>
</dbReference>
<dbReference type="Proteomes" id="UP000009046">
    <property type="component" value="Unassembled WGS sequence"/>
</dbReference>
<dbReference type="HOGENOM" id="CLU_174271_0_0_1"/>
<dbReference type="VEuPathDB" id="VectorBase:PHUM069600"/>
<evidence type="ECO:0000313" key="3">
    <source>
        <dbReference type="Proteomes" id="UP000009046"/>
    </source>
</evidence>
<dbReference type="EMBL" id="AAZO01000839">
    <property type="status" value="NOT_ANNOTATED_CDS"/>
    <property type="molecule type" value="Genomic_DNA"/>
</dbReference>
<dbReference type="InParanoid" id="E0VBT3"/>
<dbReference type="EMBL" id="DS235042">
    <property type="protein sequence ID" value="EEB10839.1"/>
    <property type="molecule type" value="Genomic_DNA"/>
</dbReference>
<reference evidence="1" key="2">
    <citation type="submission" date="2007-04" db="EMBL/GenBank/DDBJ databases">
        <title>The genome of the human body louse.</title>
        <authorList>
            <consortium name="The Human Body Louse Genome Consortium"/>
            <person name="Kirkness E."/>
            <person name="Walenz B."/>
            <person name="Hass B."/>
            <person name="Bruggner R."/>
            <person name="Strausberg R."/>
        </authorList>
    </citation>
    <scope>NUCLEOTIDE SEQUENCE</scope>
    <source>
        <strain evidence="1">USDA</strain>
    </source>
</reference>
<reference evidence="2" key="3">
    <citation type="submission" date="2020-05" db="UniProtKB">
        <authorList>
            <consortium name="EnsemblMetazoa"/>
        </authorList>
    </citation>
    <scope>IDENTIFICATION</scope>
    <source>
        <strain evidence="2">USDA</strain>
    </source>
</reference>
<protein>
    <submittedName>
        <fullName evidence="1 2">Uncharacterized protein</fullName>
    </submittedName>
</protein>
<evidence type="ECO:0000313" key="1">
    <source>
        <dbReference type="EMBL" id="EEB10839.1"/>
    </source>
</evidence>
<dbReference type="AlphaFoldDB" id="E0VBT3"/>
<proteinExistence type="predicted"/>